<evidence type="ECO:0000313" key="9">
    <source>
        <dbReference type="EMBL" id="GAG53400.1"/>
    </source>
</evidence>
<sequence>VPFLKKTGILAGSLVPPAILIFSVLGVIFLGIATPTEAAATGALMSMILTMGYRRFNLTVLKDVLTTMLKLSGFIFLVGTMSFAFVGVFLGYGCGEVVTNAIMNVPGGRWGAFAVIMFAVFLLGFFIDWIGILFIMVPIITPIFAALGFDPIWAAIMVCVNLQTSFMTPPFAMGIYICRGAADPSLGVVVMDIIRGVIPYVIIVLVVMVLLVIFPHLITWLPGLMID</sequence>
<feature type="transmembrane region" description="Helical" evidence="7">
    <location>
        <begin position="152"/>
        <end position="177"/>
    </location>
</feature>
<feature type="transmembrane region" description="Helical" evidence="7">
    <location>
        <begin position="7"/>
        <end position="32"/>
    </location>
</feature>
<comment type="caution">
    <text evidence="9">The sequence shown here is derived from an EMBL/GenBank/DDBJ whole genome shotgun (WGS) entry which is preliminary data.</text>
</comment>
<dbReference type="PANTHER" id="PTHR33362">
    <property type="entry name" value="SIALIC ACID TRAP TRANSPORTER PERMEASE PROTEIN SIAT-RELATED"/>
    <property type="match status" value="1"/>
</dbReference>
<keyword evidence="6 7" id="KW-0472">Membrane</keyword>
<evidence type="ECO:0000256" key="4">
    <source>
        <dbReference type="ARBA" id="ARBA00022692"/>
    </source>
</evidence>
<keyword evidence="4 7" id="KW-0812">Transmembrane</keyword>
<dbReference type="EMBL" id="BARS01051158">
    <property type="protein sequence ID" value="GAG53400.1"/>
    <property type="molecule type" value="Genomic_DNA"/>
</dbReference>
<dbReference type="PANTHER" id="PTHR33362:SF7">
    <property type="entry name" value="SLL1103 PROTEIN"/>
    <property type="match status" value="1"/>
</dbReference>
<keyword evidence="3" id="KW-0997">Cell inner membrane</keyword>
<feature type="non-terminal residue" evidence="9">
    <location>
        <position position="1"/>
    </location>
</feature>
<reference evidence="9" key="1">
    <citation type="journal article" date="2014" name="Front. Microbiol.">
        <title>High frequency of phylogenetically diverse reductive dehalogenase-homologous genes in deep subseafloor sedimentary metagenomes.</title>
        <authorList>
            <person name="Kawai M."/>
            <person name="Futagami T."/>
            <person name="Toyoda A."/>
            <person name="Takaki Y."/>
            <person name="Nishi S."/>
            <person name="Hori S."/>
            <person name="Arai W."/>
            <person name="Tsubouchi T."/>
            <person name="Morono Y."/>
            <person name="Uchiyama I."/>
            <person name="Ito T."/>
            <person name="Fujiyama A."/>
            <person name="Inagaki F."/>
            <person name="Takami H."/>
        </authorList>
    </citation>
    <scope>NUCLEOTIDE SEQUENCE</scope>
    <source>
        <strain evidence="9">Expedition CK06-06</strain>
    </source>
</reference>
<keyword evidence="2" id="KW-1003">Cell membrane</keyword>
<evidence type="ECO:0000256" key="5">
    <source>
        <dbReference type="ARBA" id="ARBA00022989"/>
    </source>
</evidence>
<accession>X0YC18</accession>
<evidence type="ECO:0000256" key="2">
    <source>
        <dbReference type="ARBA" id="ARBA00022475"/>
    </source>
</evidence>
<dbReference type="Pfam" id="PF06808">
    <property type="entry name" value="DctM"/>
    <property type="match status" value="1"/>
</dbReference>
<proteinExistence type="predicted"/>
<protein>
    <recommendedName>
        <fullName evidence="8">TRAP C4-dicarboxylate transport system permease DctM subunit domain-containing protein</fullName>
    </recommendedName>
</protein>
<organism evidence="9">
    <name type="scientific">marine sediment metagenome</name>
    <dbReference type="NCBI Taxonomy" id="412755"/>
    <lineage>
        <taxon>unclassified sequences</taxon>
        <taxon>metagenomes</taxon>
        <taxon>ecological metagenomes</taxon>
    </lineage>
</organism>
<feature type="transmembrane region" description="Helical" evidence="7">
    <location>
        <begin position="112"/>
        <end position="140"/>
    </location>
</feature>
<evidence type="ECO:0000256" key="1">
    <source>
        <dbReference type="ARBA" id="ARBA00004429"/>
    </source>
</evidence>
<feature type="transmembrane region" description="Helical" evidence="7">
    <location>
        <begin position="197"/>
        <end position="221"/>
    </location>
</feature>
<dbReference type="InterPro" id="IPR004681">
    <property type="entry name" value="TRAP_DctM"/>
</dbReference>
<evidence type="ECO:0000259" key="8">
    <source>
        <dbReference type="Pfam" id="PF06808"/>
    </source>
</evidence>
<keyword evidence="5 7" id="KW-1133">Transmembrane helix</keyword>
<evidence type="ECO:0000256" key="6">
    <source>
        <dbReference type="ARBA" id="ARBA00023136"/>
    </source>
</evidence>
<dbReference type="GO" id="GO:0022857">
    <property type="term" value="F:transmembrane transporter activity"/>
    <property type="evidence" value="ECO:0007669"/>
    <property type="project" value="TreeGrafter"/>
</dbReference>
<evidence type="ECO:0000256" key="3">
    <source>
        <dbReference type="ARBA" id="ARBA00022519"/>
    </source>
</evidence>
<comment type="subcellular location">
    <subcellularLocation>
        <location evidence="1">Cell inner membrane</location>
        <topology evidence="1">Multi-pass membrane protein</topology>
    </subcellularLocation>
</comment>
<feature type="domain" description="TRAP C4-dicarboxylate transport system permease DctM subunit" evidence="8">
    <location>
        <begin position="13"/>
        <end position="216"/>
    </location>
</feature>
<gene>
    <name evidence="9" type="ORF">S01H1_76249</name>
</gene>
<dbReference type="AlphaFoldDB" id="X0YC18"/>
<name>X0YC18_9ZZZZ</name>
<feature type="transmembrane region" description="Helical" evidence="7">
    <location>
        <begin position="68"/>
        <end position="92"/>
    </location>
</feature>
<dbReference type="InterPro" id="IPR010656">
    <property type="entry name" value="DctM"/>
</dbReference>
<evidence type="ECO:0000256" key="7">
    <source>
        <dbReference type="SAM" id="Phobius"/>
    </source>
</evidence>
<dbReference type="GO" id="GO:0005886">
    <property type="term" value="C:plasma membrane"/>
    <property type="evidence" value="ECO:0007669"/>
    <property type="project" value="UniProtKB-SubCell"/>
</dbReference>
<feature type="transmembrane region" description="Helical" evidence="7">
    <location>
        <begin position="38"/>
        <end position="56"/>
    </location>
</feature>